<sequence>MSDAAEKAYIPQGENDAGSAYEGSQSHSNHVVRHQEPQYAQPTGLKGLYYKPTTQVVLLGFVCFMCPGLFNALNGLGGAGMLDAKTSANANSALYSTFAFFAFFAGSVNNTIGAKNTLRLGSIGYGLYIGSYLAVNIHPNAWGFVIGAGAVLGMCAGLLWTAQGSLMLAYPTESEKGKFIGIFWSIFNLGGVVGAAVSLGQNFHSETNAGVFIPLIMADPNKMIRADGTKVTTPRHPSWKTEFKGLWIALRTDPYIILLFPMFFASNWFYTWQFNDFNAALFNIRARSLNNLVYWLAQIVGSVSIGFLLDQRSLSRRVRAFSGWIVLVIMVFAVHTWAYFYQKGYTRATVSARIDIYDSEYVGRIMFYIMCGLLDSMWQTCAYWLMGAMSNDPGKLAHFTGFSHCAYTHSTFISATLPQIYISYNKDKSLQSAAAAGIWRADAVGVPTFSPPFFPWWLLAS</sequence>
<comment type="subcellular location">
    <subcellularLocation>
        <location evidence="1">Membrane</location>
        <topology evidence="1">Multi-pass membrane protein</topology>
    </subcellularLocation>
</comment>
<evidence type="ECO:0000256" key="1">
    <source>
        <dbReference type="ARBA" id="ARBA00004141"/>
    </source>
</evidence>
<evidence type="ECO:0000313" key="6">
    <source>
        <dbReference type="EMBL" id="TCD71405.1"/>
    </source>
</evidence>
<evidence type="ECO:0000256" key="2">
    <source>
        <dbReference type="ARBA" id="ARBA00022692"/>
    </source>
</evidence>
<feature type="transmembrane region" description="Helical" evidence="5">
    <location>
        <begin position="361"/>
        <end position="385"/>
    </location>
</feature>
<feature type="transmembrane region" description="Helical" evidence="5">
    <location>
        <begin position="321"/>
        <end position="341"/>
    </location>
</feature>
<feature type="transmembrane region" description="Helical" evidence="5">
    <location>
        <begin position="292"/>
        <end position="309"/>
    </location>
</feature>
<comment type="caution">
    <text evidence="6">The sequence shown here is derived from an EMBL/GenBank/DDBJ whole genome shotgun (WGS) entry which is preliminary data.</text>
</comment>
<dbReference type="EMBL" id="RWJN01000006">
    <property type="protein sequence ID" value="TCD71405.1"/>
    <property type="molecule type" value="Genomic_DNA"/>
</dbReference>
<dbReference type="GO" id="GO:0016020">
    <property type="term" value="C:membrane"/>
    <property type="evidence" value="ECO:0007669"/>
    <property type="project" value="UniProtKB-SubCell"/>
</dbReference>
<feature type="transmembrane region" description="Helical" evidence="5">
    <location>
        <begin position="56"/>
        <end position="73"/>
    </location>
</feature>
<dbReference type="SUPFAM" id="SSF103473">
    <property type="entry name" value="MFS general substrate transporter"/>
    <property type="match status" value="1"/>
</dbReference>
<evidence type="ECO:0008006" key="8">
    <source>
        <dbReference type="Google" id="ProtNLM"/>
    </source>
</evidence>
<evidence type="ECO:0000256" key="3">
    <source>
        <dbReference type="ARBA" id="ARBA00022989"/>
    </source>
</evidence>
<dbReference type="AlphaFoldDB" id="A0A4R0RWW5"/>
<keyword evidence="4 5" id="KW-0472">Membrane</keyword>
<keyword evidence="2 5" id="KW-0812">Transmembrane</keyword>
<evidence type="ECO:0000313" key="7">
    <source>
        <dbReference type="Proteomes" id="UP000292702"/>
    </source>
</evidence>
<feature type="transmembrane region" description="Helical" evidence="5">
    <location>
        <begin position="141"/>
        <end position="160"/>
    </location>
</feature>
<name>A0A4R0RWW5_9APHY</name>
<proteinExistence type="predicted"/>
<keyword evidence="7" id="KW-1185">Reference proteome</keyword>
<dbReference type="InterPro" id="IPR036259">
    <property type="entry name" value="MFS_trans_sf"/>
</dbReference>
<dbReference type="Proteomes" id="UP000292702">
    <property type="component" value="Unassembled WGS sequence"/>
</dbReference>
<dbReference type="Gene3D" id="1.20.1250.20">
    <property type="entry name" value="MFS general substrate transporter like domains"/>
    <property type="match status" value="1"/>
</dbReference>
<feature type="transmembrane region" description="Helical" evidence="5">
    <location>
        <begin position="93"/>
        <end position="110"/>
    </location>
</feature>
<gene>
    <name evidence="6" type="ORF">EIP91_010111</name>
</gene>
<dbReference type="PANTHER" id="PTHR23294">
    <property type="entry name" value="ET TRANSLATION PRODUCT-RELATED"/>
    <property type="match status" value="1"/>
</dbReference>
<dbReference type="PANTHER" id="PTHR23294:SF59">
    <property type="entry name" value="UNC93-LIKE PROTEIN C922.05C"/>
    <property type="match status" value="1"/>
</dbReference>
<feature type="transmembrane region" description="Helical" evidence="5">
    <location>
        <begin position="254"/>
        <end position="272"/>
    </location>
</feature>
<dbReference type="Pfam" id="PF07690">
    <property type="entry name" value="MFS_1"/>
    <property type="match status" value="1"/>
</dbReference>
<accession>A0A4R0RWW5</accession>
<dbReference type="GO" id="GO:0022857">
    <property type="term" value="F:transmembrane transporter activity"/>
    <property type="evidence" value="ECO:0007669"/>
    <property type="project" value="InterPro"/>
</dbReference>
<dbReference type="InterPro" id="IPR011701">
    <property type="entry name" value="MFS"/>
</dbReference>
<dbReference type="InterPro" id="IPR051617">
    <property type="entry name" value="UNC-93-like_regulator"/>
</dbReference>
<evidence type="ECO:0000256" key="5">
    <source>
        <dbReference type="SAM" id="Phobius"/>
    </source>
</evidence>
<protein>
    <recommendedName>
        <fullName evidence="8">DUF895 domain membrane protein</fullName>
    </recommendedName>
</protein>
<evidence type="ECO:0000256" key="4">
    <source>
        <dbReference type="ARBA" id="ARBA00023136"/>
    </source>
</evidence>
<dbReference type="OrthoDB" id="196103at2759"/>
<keyword evidence="3 5" id="KW-1133">Transmembrane helix</keyword>
<reference evidence="6 7" key="1">
    <citation type="submission" date="2018-11" db="EMBL/GenBank/DDBJ databases">
        <title>Genome assembly of Steccherinum ochraceum LE-BIN_3174, the white-rot fungus of the Steccherinaceae family (The Residual Polyporoid clade, Polyporales, Basidiomycota).</title>
        <authorList>
            <person name="Fedorova T.V."/>
            <person name="Glazunova O.A."/>
            <person name="Landesman E.O."/>
            <person name="Moiseenko K.V."/>
            <person name="Psurtseva N.V."/>
            <person name="Savinova O.S."/>
            <person name="Shakhova N.V."/>
            <person name="Tyazhelova T.V."/>
            <person name="Vasina D.V."/>
        </authorList>
    </citation>
    <scope>NUCLEOTIDE SEQUENCE [LARGE SCALE GENOMIC DNA]</scope>
    <source>
        <strain evidence="6 7">LE-BIN_3174</strain>
    </source>
</reference>
<organism evidence="6 7">
    <name type="scientific">Steccherinum ochraceum</name>
    <dbReference type="NCBI Taxonomy" id="92696"/>
    <lineage>
        <taxon>Eukaryota</taxon>
        <taxon>Fungi</taxon>
        <taxon>Dikarya</taxon>
        <taxon>Basidiomycota</taxon>
        <taxon>Agaricomycotina</taxon>
        <taxon>Agaricomycetes</taxon>
        <taxon>Polyporales</taxon>
        <taxon>Steccherinaceae</taxon>
        <taxon>Steccherinum</taxon>
    </lineage>
</organism>